<evidence type="ECO:0000256" key="2">
    <source>
        <dbReference type="SAM" id="MobiDB-lite"/>
    </source>
</evidence>
<comment type="caution">
    <text evidence="3">The sequence shown here is derived from an EMBL/GenBank/DDBJ whole genome shotgun (WGS) entry which is preliminary data.</text>
</comment>
<feature type="region of interest" description="Disordered" evidence="2">
    <location>
        <begin position="1"/>
        <end position="37"/>
    </location>
</feature>
<keyword evidence="4" id="KW-1185">Reference proteome</keyword>
<keyword evidence="1" id="KW-0175">Coiled coil</keyword>
<reference evidence="3" key="2">
    <citation type="submission" date="2020-02" db="EMBL/GenBank/DDBJ databases">
        <title>Identification and distribution of gene clusters putatively required for synthesis of sphingolipid metabolism inhibitors in phylogenetically diverse species of the filamentous fungus Fusarium.</title>
        <authorList>
            <person name="Kim H.-S."/>
            <person name="Busman M."/>
            <person name="Brown D.W."/>
            <person name="Divon H."/>
            <person name="Uhlig S."/>
            <person name="Proctor R.H."/>
        </authorList>
    </citation>
    <scope>NUCLEOTIDE SEQUENCE</scope>
    <source>
        <strain evidence="3">NRRL 25174</strain>
    </source>
</reference>
<dbReference type="EMBL" id="PVQB02000602">
    <property type="protein sequence ID" value="KAF4335049.1"/>
    <property type="molecule type" value="Genomic_DNA"/>
</dbReference>
<feature type="region of interest" description="Disordered" evidence="2">
    <location>
        <begin position="140"/>
        <end position="181"/>
    </location>
</feature>
<organism evidence="3 4">
    <name type="scientific">Fusarium beomiforme</name>
    <dbReference type="NCBI Taxonomy" id="44412"/>
    <lineage>
        <taxon>Eukaryota</taxon>
        <taxon>Fungi</taxon>
        <taxon>Dikarya</taxon>
        <taxon>Ascomycota</taxon>
        <taxon>Pezizomycotina</taxon>
        <taxon>Sordariomycetes</taxon>
        <taxon>Hypocreomycetidae</taxon>
        <taxon>Hypocreales</taxon>
        <taxon>Nectriaceae</taxon>
        <taxon>Fusarium</taxon>
        <taxon>Fusarium burgessii species complex</taxon>
    </lineage>
</organism>
<dbReference type="Proteomes" id="UP000730481">
    <property type="component" value="Unassembled WGS sequence"/>
</dbReference>
<evidence type="ECO:0000313" key="4">
    <source>
        <dbReference type="Proteomes" id="UP000730481"/>
    </source>
</evidence>
<accession>A0A9P5AA77</accession>
<name>A0A9P5AA77_9HYPO</name>
<protein>
    <submittedName>
        <fullName evidence="3">Uncharacterized protein</fullName>
    </submittedName>
</protein>
<reference evidence="3" key="1">
    <citation type="journal article" date="2017" name="Mycologia">
        <title>Fusarium algeriense, sp. nov., a novel toxigenic crown rot pathogen of durum wheat from Algeria is nested in the Fusarium burgessii species complex.</title>
        <authorList>
            <person name="Laraba I."/>
            <person name="Keddad A."/>
            <person name="Boureghda H."/>
            <person name="Abdallah N."/>
            <person name="Vaughan M.M."/>
            <person name="Proctor R.H."/>
            <person name="Busman M."/>
            <person name="O'Donnell K."/>
        </authorList>
    </citation>
    <scope>NUCLEOTIDE SEQUENCE</scope>
    <source>
        <strain evidence="3">NRRL 25174</strain>
    </source>
</reference>
<sequence length="369" mass="41166">MSTSPGTEPVGDSSTDHVDAPPAQAKKARSKKQVIAKDDTDGIRAKWDATIECILPAVKKHPALYRGVVQRIENANLRNKWADTPVYSAFQKWASASPRDARPDLEWFLAVLAVHSSFEGTHPKFMDEVNRRGLKEWAEKQLKKQNPQSSTPLSSEPETPQQEPRVKGEPGIDTQRLQMTPVVLRPGQVNNNIRSSVETDFGGPLLGMKRPAPEEPPQSANKRTNFQVVPAYDHADVDRHAGLLGIQRRIVLRDEGTQTDDTIALQGAVEPMLKATAAMKEQAEGLKEQIRQLQEHNMSLLEHDRALAEVSGRVRGVSQLRHVSNIHQQQIQPQATELIPLQPVNRHPPTYYFESPREPSSGGQIFRFA</sequence>
<evidence type="ECO:0000256" key="1">
    <source>
        <dbReference type="SAM" id="Coils"/>
    </source>
</evidence>
<proteinExistence type="predicted"/>
<gene>
    <name evidence="3" type="ORF">FBEOM_11092</name>
</gene>
<dbReference type="AlphaFoldDB" id="A0A9P5AA77"/>
<feature type="coiled-coil region" evidence="1">
    <location>
        <begin position="276"/>
        <end position="303"/>
    </location>
</feature>
<evidence type="ECO:0000313" key="3">
    <source>
        <dbReference type="EMBL" id="KAF4335049.1"/>
    </source>
</evidence>
<dbReference type="OrthoDB" id="5081908at2759"/>
<feature type="compositionally biased region" description="Low complexity" evidence="2">
    <location>
        <begin position="147"/>
        <end position="161"/>
    </location>
</feature>